<proteinExistence type="predicted"/>
<evidence type="ECO:0000256" key="7">
    <source>
        <dbReference type="ARBA" id="ARBA00022989"/>
    </source>
</evidence>
<dbReference type="GO" id="GO:0034220">
    <property type="term" value="P:monoatomic ion transmembrane transport"/>
    <property type="evidence" value="ECO:0007669"/>
    <property type="project" value="UniProtKB-KW"/>
</dbReference>
<evidence type="ECO:0000256" key="10">
    <source>
        <dbReference type="ARBA" id="ARBA00023157"/>
    </source>
</evidence>
<dbReference type="InterPro" id="IPR001611">
    <property type="entry name" value="Leu-rich_rpt"/>
</dbReference>
<evidence type="ECO:0000259" key="13">
    <source>
        <dbReference type="SMART" id="SM00013"/>
    </source>
</evidence>
<dbReference type="Proteomes" id="UP000267606">
    <property type="component" value="Unassembled WGS sequence"/>
</dbReference>
<protein>
    <submittedName>
        <fullName evidence="16">LRRNT domain-containing protein</fullName>
    </submittedName>
</protein>
<evidence type="ECO:0000256" key="9">
    <source>
        <dbReference type="ARBA" id="ARBA00023136"/>
    </source>
</evidence>
<evidence type="ECO:0000256" key="12">
    <source>
        <dbReference type="SAM" id="SignalP"/>
    </source>
</evidence>
<name>A0A183HU88_9BILA</name>
<keyword evidence="9" id="KW-0472">Membrane</keyword>
<dbReference type="GO" id="GO:0005886">
    <property type="term" value="C:plasma membrane"/>
    <property type="evidence" value="ECO:0007669"/>
    <property type="project" value="UniProtKB-SubCell"/>
</dbReference>
<dbReference type="InterPro" id="IPR000372">
    <property type="entry name" value="LRRNT"/>
</dbReference>
<dbReference type="SMART" id="SM00013">
    <property type="entry name" value="LRRNT"/>
    <property type="match status" value="1"/>
</dbReference>
<dbReference type="AlphaFoldDB" id="A0A183HU88"/>
<evidence type="ECO:0000256" key="11">
    <source>
        <dbReference type="ARBA" id="ARBA00023303"/>
    </source>
</evidence>
<sequence length="136" mass="15746">MIIISSLIILLLLFISVVWGLCPQNCTCDNDYQLAVNCNNVKLRYLPSLLNPGTQFLQLSKCQIEQLDPDIMELYPDMIHLDLSSNSISALGNNVFRYQSKMRFLNLSNNNFSKIFLNSFQGLHRLQVNFRKIIRF</sequence>
<evidence type="ECO:0000256" key="6">
    <source>
        <dbReference type="ARBA" id="ARBA00022729"/>
    </source>
</evidence>
<dbReference type="SUPFAM" id="SSF52058">
    <property type="entry name" value="L domain-like"/>
    <property type="match status" value="1"/>
</dbReference>
<keyword evidence="3" id="KW-1003">Cell membrane</keyword>
<evidence type="ECO:0000313" key="15">
    <source>
        <dbReference type="Proteomes" id="UP000267606"/>
    </source>
</evidence>
<accession>A0A183HU88</accession>
<feature type="chain" id="PRO_5044552646" evidence="12">
    <location>
        <begin position="21"/>
        <end position="136"/>
    </location>
</feature>
<gene>
    <name evidence="14" type="ORF">OFLC_LOCUS11049</name>
</gene>
<dbReference type="STRING" id="387005.A0A183HU88"/>
<keyword evidence="7" id="KW-1133">Transmembrane helix</keyword>
<dbReference type="WBParaSite" id="OFLC_0001105001-mRNA-1">
    <property type="protein sequence ID" value="OFLC_0001105001-mRNA-1"/>
    <property type="gene ID" value="OFLC_0001105001"/>
</dbReference>
<keyword evidence="2" id="KW-0813">Transport</keyword>
<evidence type="ECO:0000256" key="4">
    <source>
        <dbReference type="ARBA" id="ARBA00022614"/>
    </source>
</evidence>
<keyword evidence="15" id="KW-1185">Reference proteome</keyword>
<evidence type="ECO:0000256" key="3">
    <source>
        <dbReference type="ARBA" id="ARBA00022475"/>
    </source>
</evidence>
<keyword evidence="8" id="KW-0406">Ion transport</keyword>
<evidence type="ECO:0000313" key="14">
    <source>
        <dbReference type="EMBL" id="VDO73428.1"/>
    </source>
</evidence>
<evidence type="ECO:0000256" key="2">
    <source>
        <dbReference type="ARBA" id="ARBA00022448"/>
    </source>
</evidence>
<evidence type="ECO:0000256" key="5">
    <source>
        <dbReference type="ARBA" id="ARBA00022692"/>
    </source>
</evidence>
<reference evidence="16" key="1">
    <citation type="submission" date="2016-06" db="UniProtKB">
        <authorList>
            <consortium name="WormBaseParasite"/>
        </authorList>
    </citation>
    <scope>IDENTIFICATION</scope>
</reference>
<dbReference type="InterPro" id="IPR032675">
    <property type="entry name" value="LRR_dom_sf"/>
</dbReference>
<keyword evidence="6 12" id="KW-0732">Signal</keyword>
<dbReference type="Gene3D" id="3.80.10.10">
    <property type="entry name" value="Ribonuclease Inhibitor"/>
    <property type="match status" value="1"/>
</dbReference>
<dbReference type="PANTHER" id="PTHR46473:SF10">
    <property type="entry name" value="LD45603P-RELATED"/>
    <property type="match status" value="1"/>
</dbReference>
<organism evidence="16">
    <name type="scientific">Onchocerca flexuosa</name>
    <dbReference type="NCBI Taxonomy" id="387005"/>
    <lineage>
        <taxon>Eukaryota</taxon>
        <taxon>Metazoa</taxon>
        <taxon>Ecdysozoa</taxon>
        <taxon>Nematoda</taxon>
        <taxon>Chromadorea</taxon>
        <taxon>Rhabditida</taxon>
        <taxon>Spirurina</taxon>
        <taxon>Spiruromorpha</taxon>
        <taxon>Filarioidea</taxon>
        <taxon>Onchocercidae</taxon>
        <taxon>Onchocerca</taxon>
    </lineage>
</organism>
<dbReference type="EMBL" id="UZAJ01015452">
    <property type="protein sequence ID" value="VDO73428.1"/>
    <property type="molecule type" value="Genomic_DNA"/>
</dbReference>
<keyword evidence="5" id="KW-0812">Transmembrane</keyword>
<evidence type="ECO:0000256" key="8">
    <source>
        <dbReference type="ARBA" id="ARBA00023065"/>
    </source>
</evidence>
<reference evidence="14 15" key="2">
    <citation type="submission" date="2018-11" db="EMBL/GenBank/DDBJ databases">
        <authorList>
            <consortium name="Pathogen Informatics"/>
        </authorList>
    </citation>
    <scope>NUCLEOTIDE SEQUENCE [LARGE SCALE GENOMIC DNA]</scope>
</reference>
<dbReference type="Pfam" id="PF13855">
    <property type="entry name" value="LRR_8"/>
    <property type="match status" value="1"/>
</dbReference>
<evidence type="ECO:0000256" key="1">
    <source>
        <dbReference type="ARBA" id="ARBA00004162"/>
    </source>
</evidence>
<feature type="domain" description="LRRNT" evidence="13">
    <location>
        <begin position="21"/>
        <end position="56"/>
    </location>
</feature>
<feature type="signal peptide" evidence="12">
    <location>
        <begin position="1"/>
        <end position="20"/>
    </location>
</feature>
<keyword evidence="10" id="KW-1015">Disulfide bond</keyword>
<keyword evidence="4" id="KW-0433">Leucine-rich repeat</keyword>
<dbReference type="InterPro" id="IPR051432">
    <property type="entry name" value="KCNMA1_auxiliary"/>
</dbReference>
<dbReference type="PANTHER" id="PTHR46473">
    <property type="entry name" value="GH08155P"/>
    <property type="match status" value="1"/>
</dbReference>
<comment type="subcellular location">
    <subcellularLocation>
        <location evidence="1">Cell membrane</location>
        <topology evidence="1">Single-pass membrane protein</topology>
    </subcellularLocation>
</comment>
<keyword evidence="11" id="KW-0407">Ion channel</keyword>
<evidence type="ECO:0000313" key="16">
    <source>
        <dbReference type="WBParaSite" id="OFLC_0001105001-mRNA-1"/>
    </source>
</evidence>